<keyword evidence="1" id="KW-0472">Membrane</keyword>
<evidence type="ECO:0000256" key="1">
    <source>
        <dbReference type="SAM" id="Phobius"/>
    </source>
</evidence>
<keyword evidence="1" id="KW-0812">Transmembrane</keyword>
<gene>
    <name evidence="3" type="ORF">LMG9964_00469</name>
</gene>
<evidence type="ECO:0000313" key="3">
    <source>
        <dbReference type="EMBL" id="CAB4046837.1"/>
    </source>
</evidence>
<dbReference type="EMBL" id="CADILN010000001">
    <property type="protein sequence ID" value="CAB4046837.1"/>
    <property type="molecule type" value="Genomic_DNA"/>
</dbReference>
<protein>
    <recommendedName>
        <fullName evidence="2">ORC1/DEAH AAA+ ATPase domain-containing protein</fullName>
    </recommendedName>
</protein>
<organism evidence="3 4">
    <name type="scientific">Paraburkholderia phenoliruptrix</name>
    <dbReference type="NCBI Taxonomy" id="252970"/>
    <lineage>
        <taxon>Bacteria</taxon>
        <taxon>Pseudomonadati</taxon>
        <taxon>Pseudomonadota</taxon>
        <taxon>Betaproteobacteria</taxon>
        <taxon>Burkholderiales</taxon>
        <taxon>Burkholderiaceae</taxon>
        <taxon>Paraburkholderia</taxon>
    </lineage>
</organism>
<proteinExistence type="predicted"/>
<dbReference type="GeneID" id="84319793"/>
<dbReference type="InterPro" id="IPR049945">
    <property type="entry name" value="AAA_22"/>
</dbReference>
<evidence type="ECO:0000313" key="4">
    <source>
        <dbReference type="Proteomes" id="UP000494102"/>
    </source>
</evidence>
<dbReference type="GO" id="GO:0016887">
    <property type="term" value="F:ATP hydrolysis activity"/>
    <property type="evidence" value="ECO:0007669"/>
    <property type="project" value="InterPro"/>
</dbReference>
<dbReference type="Pfam" id="PF13401">
    <property type="entry name" value="AAA_22"/>
    <property type="match status" value="1"/>
</dbReference>
<dbReference type="RefSeq" id="WP_167330891.1">
    <property type="nucleotide sequence ID" value="NZ_JAVDRM010000001.1"/>
</dbReference>
<name>A0A6J5JZG5_9BURK</name>
<dbReference type="AlphaFoldDB" id="A0A6J5JZG5"/>
<reference evidence="3 4" key="1">
    <citation type="submission" date="2020-04" db="EMBL/GenBank/DDBJ databases">
        <authorList>
            <person name="De Canck E."/>
        </authorList>
    </citation>
    <scope>NUCLEOTIDE SEQUENCE [LARGE SCALE GENOMIC DNA]</scope>
    <source>
        <strain evidence="3 4">LMG 9964</strain>
    </source>
</reference>
<feature type="domain" description="ORC1/DEAH AAA+ ATPase" evidence="2">
    <location>
        <begin position="26"/>
        <end position="90"/>
    </location>
</feature>
<keyword evidence="1" id="KW-1133">Transmembrane helix</keyword>
<sequence length="114" mass="12609">MPRFLSRHGPGDRRRALCKRYSSVRGIVPLVHQIEQIASTHCVGVLIVDELQHLRVAKIGGKDNMFNFFVTLVNSIGIPVVFVGTNSMIDLFSDVMCNARRATGLGLTDLRTSV</sequence>
<accession>A0A6J5JZG5</accession>
<evidence type="ECO:0000259" key="2">
    <source>
        <dbReference type="Pfam" id="PF13401"/>
    </source>
</evidence>
<dbReference type="Proteomes" id="UP000494102">
    <property type="component" value="Unassembled WGS sequence"/>
</dbReference>
<feature type="transmembrane region" description="Helical" evidence="1">
    <location>
        <begin position="65"/>
        <end position="84"/>
    </location>
</feature>